<name>A0A0C9TYF9_PAXIN</name>
<evidence type="ECO:0000313" key="3">
    <source>
        <dbReference type="Proteomes" id="UP000053647"/>
    </source>
</evidence>
<reference evidence="3" key="2">
    <citation type="submission" date="2015-01" db="EMBL/GenBank/DDBJ databases">
        <title>Evolutionary Origins and Diversification of the Mycorrhizal Mutualists.</title>
        <authorList>
            <consortium name="DOE Joint Genome Institute"/>
            <consortium name="Mycorrhizal Genomics Consortium"/>
            <person name="Kohler A."/>
            <person name="Kuo A."/>
            <person name="Nagy L.G."/>
            <person name="Floudas D."/>
            <person name="Copeland A."/>
            <person name="Barry K.W."/>
            <person name="Cichocki N."/>
            <person name="Veneault-Fourrey C."/>
            <person name="LaButti K."/>
            <person name="Lindquist E.A."/>
            <person name="Lipzen A."/>
            <person name="Lundell T."/>
            <person name="Morin E."/>
            <person name="Murat C."/>
            <person name="Riley R."/>
            <person name="Ohm R."/>
            <person name="Sun H."/>
            <person name="Tunlid A."/>
            <person name="Henrissat B."/>
            <person name="Grigoriev I.V."/>
            <person name="Hibbett D.S."/>
            <person name="Martin F."/>
        </authorList>
    </citation>
    <scope>NUCLEOTIDE SEQUENCE [LARGE SCALE GENOMIC DNA]</scope>
    <source>
        <strain evidence="3">ATCC 200175</strain>
    </source>
</reference>
<keyword evidence="3" id="KW-1185">Reference proteome</keyword>
<protein>
    <submittedName>
        <fullName evidence="2">Uncharacterized protein</fullName>
    </submittedName>
</protein>
<sequence length="104" mass="11633">MLMLTMDWANCGPIYILSILLLGIVALLTVTTAIRSLVQSWNERHDAGKPTSFDVSDTLHLIMASAEGNWAPKLSRFDEKGLTANEKIEVELTELTDNRKKLDM</sequence>
<evidence type="ECO:0000313" key="2">
    <source>
        <dbReference type="EMBL" id="KIJ12321.1"/>
    </source>
</evidence>
<feature type="transmembrane region" description="Helical" evidence="1">
    <location>
        <begin position="12"/>
        <end position="34"/>
    </location>
</feature>
<dbReference type="Proteomes" id="UP000053647">
    <property type="component" value="Unassembled WGS sequence"/>
</dbReference>
<organism evidence="2 3">
    <name type="scientific">Paxillus involutus ATCC 200175</name>
    <dbReference type="NCBI Taxonomy" id="664439"/>
    <lineage>
        <taxon>Eukaryota</taxon>
        <taxon>Fungi</taxon>
        <taxon>Dikarya</taxon>
        <taxon>Basidiomycota</taxon>
        <taxon>Agaricomycotina</taxon>
        <taxon>Agaricomycetes</taxon>
        <taxon>Agaricomycetidae</taxon>
        <taxon>Boletales</taxon>
        <taxon>Paxilineae</taxon>
        <taxon>Paxillaceae</taxon>
        <taxon>Paxillus</taxon>
    </lineage>
</organism>
<keyword evidence="1" id="KW-0812">Transmembrane</keyword>
<accession>A0A0C9TYF9</accession>
<dbReference type="AlphaFoldDB" id="A0A0C9TYF9"/>
<evidence type="ECO:0000256" key="1">
    <source>
        <dbReference type="SAM" id="Phobius"/>
    </source>
</evidence>
<reference evidence="2 3" key="1">
    <citation type="submission" date="2014-06" db="EMBL/GenBank/DDBJ databases">
        <authorList>
            <consortium name="DOE Joint Genome Institute"/>
            <person name="Kuo A."/>
            <person name="Kohler A."/>
            <person name="Nagy L.G."/>
            <person name="Floudas D."/>
            <person name="Copeland A."/>
            <person name="Barry K.W."/>
            <person name="Cichocki N."/>
            <person name="Veneault-Fourrey C."/>
            <person name="LaButti K."/>
            <person name="Lindquist E.A."/>
            <person name="Lipzen A."/>
            <person name="Lundell T."/>
            <person name="Morin E."/>
            <person name="Murat C."/>
            <person name="Sun H."/>
            <person name="Tunlid A."/>
            <person name="Henrissat B."/>
            <person name="Grigoriev I.V."/>
            <person name="Hibbett D.S."/>
            <person name="Martin F."/>
            <person name="Nordberg H.P."/>
            <person name="Cantor M.N."/>
            <person name="Hua S.X."/>
        </authorList>
    </citation>
    <scope>NUCLEOTIDE SEQUENCE [LARGE SCALE GENOMIC DNA]</scope>
    <source>
        <strain evidence="2 3">ATCC 200175</strain>
    </source>
</reference>
<dbReference type="HOGENOM" id="CLU_1993349_0_0_1"/>
<keyword evidence="1" id="KW-1133">Transmembrane helix</keyword>
<gene>
    <name evidence="2" type="ORF">PAXINDRAFT_14800</name>
</gene>
<proteinExistence type="predicted"/>
<keyword evidence="1" id="KW-0472">Membrane</keyword>
<dbReference type="OrthoDB" id="2688658at2759"/>
<dbReference type="EMBL" id="KN819365">
    <property type="protein sequence ID" value="KIJ12321.1"/>
    <property type="molecule type" value="Genomic_DNA"/>
</dbReference>